<evidence type="ECO:0000313" key="3">
    <source>
        <dbReference type="Proteomes" id="UP000265520"/>
    </source>
</evidence>
<organism evidence="2 3">
    <name type="scientific">Trifolium medium</name>
    <dbReference type="NCBI Taxonomy" id="97028"/>
    <lineage>
        <taxon>Eukaryota</taxon>
        <taxon>Viridiplantae</taxon>
        <taxon>Streptophyta</taxon>
        <taxon>Embryophyta</taxon>
        <taxon>Tracheophyta</taxon>
        <taxon>Spermatophyta</taxon>
        <taxon>Magnoliopsida</taxon>
        <taxon>eudicotyledons</taxon>
        <taxon>Gunneridae</taxon>
        <taxon>Pentapetalae</taxon>
        <taxon>rosids</taxon>
        <taxon>fabids</taxon>
        <taxon>Fabales</taxon>
        <taxon>Fabaceae</taxon>
        <taxon>Papilionoideae</taxon>
        <taxon>50 kb inversion clade</taxon>
        <taxon>NPAAA clade</taxon>
        <taxon>Hologalegina</taxon>
        <taxon>IRL clade</taxon>
        <taxon>Trifolieae</taxon>
        <taxon>Trifolium</taxon>
    </lineage>
</organism>
<dbReference type="EMBL" id="LXQA010525411">
    <property type="protein sequence ID" value="MCI57225.1"/>
    <property type="molecule type" value="Genomic_DNA"/>
</dbReference>
<keyword evidence="1" id="KW-0812">Transmembrane</keyword>
<dbReference type="AlphaFoldDB" id="A0A392TB60"/>
<reference evidence="2 3" key="1">
    <citation type="journal article" date="2018" name="Front. Plant Sci.">
        <title>Red Clover (Trifolium pratense) and Zigzag Clover (T. medium) - A Picture of Genomic Similarities and Differences.</title>
        <authorList>
            <person name="Dluhosova J."/>
            <person name="Istvanek J."/>
            <person name="Nedelnik J."/>
            <person name="Repkova J."/>
        </authorList>
    </citation>
    <scope>NUCLEOTIDE SEQUENCE [LARGE SCALE GENOMIC DNA]</scope>
    <source>
        <strain evidence="3">cv. 10/8</strain>
        <tissue evidence="2">Leaf</tissue>
    </source>
</reference>
<dbReference type="Proteomes" id="UP000265520">
    <property type="component" value="Unassembled WGS sequence"/>
</dbReference>
<feature type="non-terminal residue" evidence="2">
    <location>
        <position position="62"/>
    </location>
</feature>
<name>A0A392TB60_9FABA</name>
<evidence type="ECO:0000313" key="2">
    <source>
        <dbReference type="EMBL" id="MCI57225.1"/>
    </source>
</evidence>
<evidence type="ECO:0000256" key="1">
    <source>
        <dbReference type="SAM" id="Phobius"/>
    </source>
</evidence>
<keyword evidence="1" id="KW-1133">Transmembrane helix</keyword>
<accession>A0A392TB60</accession>
<comment type="caution">
    <text evidence="2">The sequence shown here is derived from an EMBL/GenBank/DDBJ whole genome shotgun (WGS) entry which is preliminary data.</text>
</comment>
<feature type="transmembrane region" description="Helical" evidence="1">
    <location>
        <begin position="37"/>
        <end position="61"/>
    </location>
</feature>
<sequence>MGGYGTMTEFFFQTTPVVIVLTVKTMQNNIKEDFEKAVVFVMLLLAISEVIWMTVVVMVVLV</sequence>
<protein>
    <submittedName>
        <fullName evidence="2">Uncharacterized protein</fullName>
    </submittedName>
</protein>
<keyword evidence="3" id="KW-1185">Reference proteome</keyword>
<keyword evidence="1" id="KW-0472">Membrane</keyword>
<proteinExistence type="predicted"/>